<dbReference type="PANTHER" id="PTHR42840">
    <property type="entry name" value="NAD(P)-BINDING ROSSMANN-FOLD SUPERFAMILY PROTEIN-RELATED"/>
    <property type="match status" value="1"/>
</dbReference>
<feature type="non-terminal residue" evidence="3">
    <location>
        <position position="1"/>
    </location>
</feature>
<evidence type="ECO:0000313" key="3">
    <source>
        <dbReference type="EMBL" id="GAI10240.1"/>
    </source>
</evidence>
<organism evidence="3">
    <name type="scientific">marine sediment metagenome</name>
    <dbReference type="NCBI Taxonomy" id="412755"/>
    <lineage>
        <taxon>unclassified sequences</taxon>
        <taxon>metagenomes</taxon>
        <taxon>ecological metagenomes</taxon>
    </lineage>
</organism>
<dbReference type="Gene3D" id="3.40.50.720">
    <property type="entry name" value="NAD(P)-binding Rossmann-like Domain"/>
    <property type="match status" value="1"/>
</dbReference>
<dbReference type="EMBL" id="BARV01003676">
    <property type="protein sequence ID" value="GAI10240.1"/>
    <property type="molecule type" value="Genomic_DNA"/>
</dbReference>
<protein>
    <recommendedName>
        <fullName evidence="2">GFO/IDH/MocA-like oxidoreductase domain-containing protein</fullName>
    </recommendedName>
</protein>
<accession>X1M6D1</accession>
<comment type="caution">
    <text evidence="3">The sequence shown here is derived from an EMBL/GenBank/DDBJ whole genome shotgun (WGS) entry which is preliminary data.</text>
</comment>
<reference evidence="3" key="1">
    <citation type="journal article" date="2014" name="Front. Microbiol.">
        <title>High frequency of phylogenetically diverse reductive dehalogenase-homologous genes in deep subseafloor sedimentary metagenomes.</title>
        <authorList>
            <person name="Kawai M."/>
            <person name="Futagami T."/>
            <person name="Toyoda A."/>
            <person name="Takaki Y."/>
            <person name="Nishi S."/>
            <person name="Hori S."/>
            <person name="Arai W."/>
            <person name="Tsubouchi T."/>
            <person name="Morono Y."/>
            <person name="Uchiyama I."/>
            <person name="Ito T."/>
            <person name="Fujiyama A."/>
            <person name="Inagaki F."/>
            <person name="Takami H."/>
        </authorList>
    </citation>
    <scope>NUCLEOTIDE SEQUENCE</scope>
    <source>
        <strain evidence="3">Expedition CK06-06</strain>
    </source>
</reference>
<dbReference type="InterPro" id="IPR055170">
    <property type="entry name" value="GFO_IDH_MocA-like_dom"/>
</dbReference>
<evidence type="ECO:0000256" key="1">
    <source>
        <dbReference type="ARBA" id="ARBA00023002"/>
    </source>
</evidence>
<sequence length="252" mass="28684">ALIECPPSDTPEGIDRMEKFAKERGVKLMPGHCYRFAPCFKKSKELVDKDEIGAPLFVHFREFVPAESLARQWAPGSWIWDKDKGGPIPTMTVFCMDMARWLLNSEPVSLYATVKWQELPQLGTLGYTVSNVIKFENDVTWVNEFSGSVAPSVGSSMKMEIFGENGNAVMVDGPERVILHTEKKGVKREWSFDITRPERWGHKPQDEHFIRSVVLGHEEPIVRLQDAKKALKMSLAILESSKTNRVIQFDQF</sequence>
<name>X1M6D1_9ZZZZ</name>
<dbReference type="SUPFAM" id="SSF55347">
    <property type="entry name" value="Glyceraldehyde-3-phosphate dehydrogenase-like, C-terminal domain"/>
    <property type="match status" value="1"/>
</dbReference>
<evidence type="ECO:0000259" key="2">
    <source>
        <dbReference type="Pfam" id="PF22725"/>
    </source>
</evidence>
<keyword evidence="1" id="KW-0560">Oxidoreductase</keyword>
<dbReference type="Pfam" id="PF22725">
    <property type="entry name" value="GFO_IDH_MocA_C3"/>
    <property type="match status" value="1"/>
</dbReference>
<dbReference type="AlphaFoldDB" id="X1M6D1"/>
<gene>
    <name evidence="3" type="ORF">S06H3_08643</name>
</gene>
<proteinExistence type="predicted"/>
<dbReference type="PANTHER" id="PTHR42840:SF3">
    <property type="entry name" value="BINDING ROSSMANN FOLD OXIDOREDUCTASE, PUTATIVE (AFU_ORTHOLOGUE AFUA_2G10240)-RELATED"/>
    <property type="match status" value="1"/>
</dbReference>
<dbReference type="GO" id="GO:0016491">
    <property type="term" value="F:oxidoreductase activity"/>
    <property type="evidence" value="ECO:0007669"/>
    <property type="project" value="UniProtKB-KW"/>
</dbReference>
<feature type="domain" description="GFO/IDH/MocA-like oxidoreductase" evidence="2">
    <location>
        <begin position="40"/>
        <end position="168"/>
    </location>
</feature>
<dbReference type="Gene3D" id="3.30.360.10">
    <property type="entry name" value="Dihydrodipicolinate Reductase, domain 2"/>
    <property type="match status" value="1"/>
</dbReference>